<evidence type="ECO:0000313" key="2">
    <source>
        <dbReference type="EnsemblPlants" id="OPUNC05G08240.2"/>
    </source>
</evidence>
<reference evidence="2" key="2">
    <citation type="submission" date="2018-05" db="EMBL/GenBank/DDBJ databases">
        <title>OpunRS2 (Oryza punctata Reference Sequence Version 2).</title>
        <authorList>
            <person name="Zhang J."/>
            <person name="Kudrna D."/>
            <person name="Lee S."/>
            <person name="Talag J."/>
            <person name="Welchert J."/>
            <person name="Wing R.A."/>
        </authorList>
    </citation>
    <scope>NUCLEOTIDE SEQUENCE [LARGE SCALE GENOMIC DNA]</scope>
</reference>
<protein>
    <submittedName>
        <fullName evidence="2">Uncharacterized protein</fullName>
    </submittedName>
</protein>
<keyword evidence="1" id="KW-1133">Transmembrane helix</keyword>
<feature type="transmembrane region" description="Helical" evidence="1">
    <location>
        <begin position="49"/>
        <end position="82"/>
    </location>
</feature>
<proteinExistence type="predicted"/>
<evidence type="ECO:0000256" key="1">
    <source>
        <dbReference type="SAM" id="Phobius"/>
    </source>
</evidence>
<dbReference type="OMA" id="MHTDDEK"/>
<organism evidence="2">
    <name type="scientific">Oryza punctata</name>
    <name type="common">Red rice</name>
    <dbReference type="NCBI Taxonomy" id="4537"/>
    <lineage>
        <taxon>Eukaryota</taxon>
        <taxon>Viridiplantae</taxon>
        <taxon>Streptophyta</taxon>
        <taxon>Embryophyta</taxon>
        <taxon>Tracheophyta</taxon>
        <taxon>Spermatophyta</taxon>
        <taxon>Magnoliopsida</taxon>
        <taxon>Liliopsida</taxon>
        <taxon>Poales</taxon>
        <taxon>Poaceae</taxon>
        <taxon>BOP clade</taxon>
        <taxon>Oryzoideae</taxon>
        <taxon>Oryzeae</taxon>
        <taxon>Oryzinae</taxon>
        <taxon>Oryza</taxon>
    </lineage>
</organism>
<reference evidence="2" key="1">
    <citation type="submission" date="2015-04" db="UniProtKB">
        <authorList>
            <consortium name="EnsemblPlants"/>
        </authorList>
    </citation>
    <scope>IDENTIFICATION</scope>
</reference>
<evidence type="ECO:0000313" key="3">
    <source>
        <dbReference type="Proteomes" id="UP000026962"/>
    </source>
</evidence>
<dbReference type="HOGENOM" id="CLU_042724_0_0_1"/>
<accession>A0A0E0L0D9</accession>
<dbReference type="AlphaFoldDB" id="A0A0E0L0D9"/>
<dbReference type="eggNOG" id="ENOG502R5YU">
    <property type="taxonomic scope" value="Eukaryota"/>
</dbReference>
<keyword evidence="1" id="KW-0472">Membrane</keyword>
<keyword evidence="3" id="KW-1185">Reference proteome</keyword>
<dbReference type="Gramene" id="OPUNC05G08240.2">
    <property type="protein sequence ID" value="OPUNC05G08240.2"/>
    <property type="gene ID" value="OPUNC05G08240"/>
</dbReference>
<dbReference type="EnsemblPlants" id="OPUNC05G08240.2">
    <property type="protein sequence ID" value="OPUNC05G08240.2"/>
    <property type="gene ID" value="OPUNC05G08240"/>
</dbReference>
<keyword evidence="1" id="KW-0812">Transmembrane</keyword>
<dbReference type="Proteomes" id="UP000026962">
    <property type="component" value="Chromosome 5"/>
</dbReference>
<name>A0A0E0L0D9_ORYPU</name>
<sequence length="543" mass="59649">MAMALSCGRRRHKIGGDCGGGGCRHFHVHYHLPRRVCASSFVPNLLPRFFSLLSACVLVPPVLFLAVLAFLVLFVWFTLLYFLRSLWNKDRNGEFFGRSSKHHGSDAGKCLGEGVAEEGKVEKKALKISSEPSIGDSAVAEDCARRFGIEEVYVSSDDSQNLLRMASCLNCEMHTDDEKLIEEVIIFEIERGESEAAIVCSDGLSEKRQLQDMSIDWFEEEIKSGDIIKSGDSSPTLLSTFSSEFHDFCDNNEVVGLATDFLDVNNQNKAVLLDSLSHRGIVDNHCKCGEEFSSDKEAPACHSFENSDFVDKHETREVVLGDTVTVLTLIDDSANDDSEYKEDISEQKDPNNLSGFLDNVADVFYQQQEIHKVVVSDDKKPTEVLFLGGKQIVSSSGEFSSSNENGTSVFPFDSVCEDKNGTVAYPSVASHYNIGIEDDKCEDHTDNNIEEASSIASTNCVSADKHQIIQEVADCLANGDNIDEVASLGSSICENVEDKDDKSDDNCISEGASHGNGMPFVKRSPAPWWNLCGVIDVFAGCKD</sequence>